<accession>A0A077M0B1</accession>
<gene>
    <name evidence="1" type="ORF">BN12_530002</name>
</gene>
<evidence type="ECO:0000313" key="2">
    <source>
        <dbReference type="Proteomes" id="UP000035721"/>
    </source>
</evidence>
<comment type="caution">
    <text evidence="1">The sequence shown here is derived from an EMBL/GenBank/DDBJ whole genome shotgun (WGS) entry which is preliminary data.</text>
</comment>
<sequence length="48" mass="5395">MHVARVDIPTTACDRECVRPSISDIFRRDAQPGCNVAIVCLTADREHR</sequence>
<dbReference type="Proteomes" id="UP000035721">
    <property type="component" value="Unassembled WGS sequence"/>
</dbReference>
<dbReference type="EMBL" id="CAJB01000385">
    <property type="protein sequence ID" value="CCH79668.1"/>
    <property type="molecule type" value="Genomic_DNA"/>
</dbReference>
<keyword evidence="2" id="KW-1185">Reference proteome</keyword>
<organism evidence="1 2">
    <name type="scientific">Nostocoides japonicum T1-X7</name>
    <dbReference type="NCBI Taxonomy" id="1194083"/>
    <lineage>
        <taxon>Bacteria</taxon>
        <taxon>Bacillati</taxon>
        <taxon>Actinomycetota</taxon>
        <taxon>Actinomycetes</taxon>
        <taxon>Micrococcales</taxon>
        <taxon>Intrasporangiaceae</taxon>
        <taxon>Nostocoides</taxon>
    </lineage>
</organism>
<dbReference type="AlphaFoldDB" id="A0A077M0B1"/>
<reference evidence="1 2" key="1">
    <citation type="journal article" date="2013" name="ISME J.">
        <title>A metabolic model for members of the genus Tetrasphaera involved in enhanced biological phosphorus removal.</title>
        <authorList>
            <person name="Kristiansen R."/>
            <person name="Nguyen H.T.T."/>
            <person name="Saunders A.M."/>
            <person name="Nielsen J.L."/>
            <person name="Wimmer R."/>
            <person name="Le V.Q."/>
            <person name="McIlroy S.J."/>
            <person name="Petrovski S."/>
            <person name="Seviour R.J."/>
            <person name="Calteau A."/>
            <person name="Nielsen K.L."/>
            <person name="Nielsen P.H."/>
        </authorList>
    </citation>
    <scope>NUCLEOTIDE SEQUENCE [LARGE SCALE GENOMIC DNA]</scope>
    <source>
        <strain evidence="1 2">T1-X7</strain>
    </source>
</reference>
<name>A0A077M0B1_9MICO</name>
<protein>
    <submittedName>
        <fullName evidence="1">Uncharacterized protein</fullName>
    </submittedName>
</protein>
<proteinExistence type="predicted"/>
<evidence type="ECO:0000313" key="1">
    <source>
        <dbReference type="EMBL" id="CCH79668.1"/>
    </source>
</evidence>